<accession>A0A0W0GEA6</accession>
<reference evidence="1 2" key="1">
    <citation type="submission" date="2015-12" db="EMBL/GenBank/DDBJ databases">
        <title>Draft genome sequence of Moniliophthora roreri, the causal agent of frosty pod rot of cacao.</title>
        <authorList>
            <person name="Aime M.C."/>
            <person name="Diaz-Valderrama J.R."/>
            <person name="Kijpornyongpan T."/>
            <person name="Phillips-Mora W."/>
        </authorList>
    </citation>
    <scope>NUCLEOTIDE SEQUENCE [LARGE SCALE GENOMIC DNA]</scope>
    <source>
        <strain evidence="1 2">MCA 2952</strain>
    </source>
</reference>
<dbReference type="AlphaFoldDB" id="A0A0W0GEA6"/>
<name>A0A0W0GEA6_MONRR</name>
<dbReference type="EMBL" id="LATX01000221">
    <property type="protein sequence ID" value="KTB46872.1"/>
    <property type="molecule type" value="Genomic_DNA"/>
</dbReference>
<evidence type="ECO:0000313" key="1">
    <source>
        <dbReference type="EMBL" id="KTB46872.1"/>
    </source>
</evidence>
<organism evidence="1 2">
    <name type="scientific">Moniliophthora roreri</name>
    <name type="common">Frosty pod rot fungus</name>
    <name type="synonym">Monilia roreri</name>
    <dbReference type="NCBI Taxonomy" id="221103"/>
    <lineage>
        <taxon>Eukaryota</taxon>
        <taxon>Fungi</taxon>
        <taxon>Dikarya</taxon>
        <taxon>Basidiomycota</taxon>
        <taxon>Agaricomycotina</taxon>
        <taxon>Agaricomycetes</taxon>
        <taxon>Agaricomycetidae</taxon>
        <taxon>Agaricales</taxon>
        <taxon>Marasmiineae</taxon>
        <taxon>Marasmiaceae</taxon>
        <taxon>Moniliophthora</taxon>
    </lineage>
</organism>
<comment type="caution">
    <text evidence="1">The sequence shown here is derived from an EMBL/GenBank/DDBJ whole genome shotgun (WGS) entry which is preliminary data.</text>
</comment>
<proteinExistence type="predicted"/>
<protein>
    <submittedName>
        <fullName evidence="1">Uncharacterized protein</fullName>
    </submittedName>
</protein>
<sequence length="227" mass="25123">MTPIKPFVSIGTPKDAKAGANVDMSVPGALLHSIGLFAGSAEPSQPTPEEFFELSKPAPLQYYNFSITIHHCLPLSDSTKEEIDIFSHTVTPYNATKFQADLDNLQLSDCYPLLVQNLTYGFPIGNMPVLDESIIEPNHKSVDLHFHAVEKYLREELNAGFVVLPLIVAVQDQGPDIPPKYWVCQNLSKSFPDHLPVNYFINKEVFPTCFDSASRMAELVATAPPGY</sequence>
<gene>
    <name evidence="1" type="ORF">WG66_552</name>
</gene>
<evidence type="ECO:0000313" key="2">
    <source>
        <dbReference type="Proteomes" id="UP000054988"/>
    </source>
</evidence>
<dbReference type="Proteomes" id="UP000054988">
    <property type="component" value="Unassembled WGS sequence"/>
</dbReference>